<gene>
    <name evidence="1" type="ORF">HID58_050913</name>
</gene>
<dbReference type="Proteomes" id="UP000824890">
    <property type="component" value="Unassembled WGS sequence"/>
</dbReference>
<reference evidence="1 2" key="1">
    <citation type="submission" date="2021-05" db="EMBL/GenBank/DDBJ databases">
        <title>Genome Assembly of Synthetic Allotetraploid Brassica napus Reveals Homoeologous Exchanges between Subgenomes.</title>
        <authorList>
            <person name="Davis J.T."/>
        </authorList>
    </citation>
    <scope>NUCLEOTIDE SEQUENCE [LARGE SCALE GENOMIC DNA]</scope>
    <source>
        <strain evidence="2">cv. Da-Ae</strain>
        <tissue evidence="1">Seedling</tissue>
    </source>
</reference>
<keyword evidence="2" id="KW-1185">Reference proteome</keyword>
<comment type="caution">
    <text evidence="1">The sequence shown here is derived from an EMBL/GenBank/DDBJ whole genome shotgun (WGS) entry which is preliminary data.</text>
</comment>
<evidence type="ECO:0000313" key="2">
    <source>
        <dbReference type="Proteomes" id="UP000824890"/>
    </source>
</evidence>
<sequence>FAESKLTGVSLVCGSPRAPTRSGSVGIWVRSDLASTEEVGRASLPPLPFSVLACTHAALTGSSQGIFELLPSVSEKPAVLTTRRTSVISSIDDIHGVLTVSSHSFSFRSCHWLLGLEDNPLRSDAYCKKMELSIYCCLTFPSLLAPMNLPEYSLMFLPYVCVAWPEEESNYRLRLTSSVLQSKRCHVGSTQSLWFAYATSSSTGVPEPLPVAPVEAVWSHT</sequence>
<name>A0ABQ8A7G1_BRANA</name>
<dbReference type="EMBL" id="JAGKQM010000013">
    <property type="protein sequence ID" value="KAH0888484.1"/>
    <property type="molecule type" value="Genomic_DNA"/>
</dbReference>
<feature type="non-terminal residue" evidence="1">
    <location>
        <position position="221"/>
    </location>
</feature>
<evidence type="ECO:0000313" key="1">
    <source>
        <dbReference type="EMBL" id="KAH0888484.1"/>
    </source>
</evidence>
<proteinExistence type="predicted"/>
<protein>
    <submittedName>
        <fullName evidence="1">Uncharacterized protein</fullName>
    </submittedName>
</protein>
<feature type="non-terminal residue" evidence="1">
    <location>
        <position position="1"/>
    </location>
</feature>
<organism evidence="1 2">
    <name type="scientific">Brassica napus</name>
    <name type="common">Rape</name>
    <dbReference type="NCBI Taxonomy" id="3708"/>
    <lineage>
        <taxon>Eukaryota</taxon>
        <taxon>Viridiplantae</taxon>
        <taxon>Streptophyta</taxon>
        <taxon>Embryophyta</taxon>
        <taxon>Tracheophyta</taxon>
        <taxon>Spermatophyta</taxon>
        <taxon>Magnoliopsida</taxon>
        <taxon>eudicotyledons</taxon>
        <taxon>Gunneridae</taxon>
        <taxon>Pentapetalae</taxon>
        <taxon>rosids</taxon>
        <taxon>malvids</taxon>
        <taxon>Brassicales</taxon>
        <taxon>Brassicaceae</taxon>
        <taxon>Brassiceae</taxon>
        <taxon>Brassica</taxon>
    </lineage>
</organism>
<accession>A0ABQ8A7G1</accession>